<dbReference type="Proteomes" id="UP000215861">
    <property type="component" value="Unassembled WGS sequence"/>
</dbReference>
<dbReference type="InterPro" id="IPR050129">
    <property type="entry name" value="Zn_alcohol_dh"/>
</dbReference>
<dbReference type="InterPro" id="IPR036291">
    <property type="entry name" value="NAD(P)-bd_dom_sf"/>
</dbReference>
<dbReference type="AlphaFoldDB" id="A0A267APT3"/>
<reference evidence="6 7" key="1">
    <citation type="submission" date="2017-08" db="EMBL/GenBank/DDBJ databases">
        <title>Genomic and metabolic characterisation of spoilage-associated Pseudomonas species.</title>
        <authorList>
            <person name="Stanborough T."/>
            <person name="Fegan N."/>
            <person name="Powell S.M."/>
            <person name="Singh T."/>
            <person name="Tamplin M.L."/>
            <person name="Chandry P.S."/>
        </authorList>
    </citation>
    <scope>NUCLEOTIDE SEQUENCE [LARGE SCALE GENOMIC DNA]</scope>
    <source>
        <strain evidence="6 7">F1801</strain>
    </source>
</reference>
<evidence type="ECO:0000256" key="1">
    <source>
        <dbReference type="ARBA" id="ARBA00022723"/>
    </source>
</evidence>
<evidence type="ECO:0000256" key="2">
    <source>
        <dbReference type="ARBA" id="ARBA00022833"/>
    </source>
</evidence>
<sequence>MKAFQVRAPFEFGLAQVDAPQLARNEVKVDVAYAGICGSDLHIIHGQNAFVRFPRVTGHEFSGVVSDVGADVAQIKVGDRVCIDPVISCGTCYPCRINRPNVCTKLQVIGVHRDGGFSEQVCVPASNVHRLPDGMSLSHAALVEPYSIALNVLDRMQPHPGDSLLIYGAGVIGLTLVQMARALGLTDITVTDVIDERLETARAFGASRTLNGKDVDVEATMRELTAGEGVPLIVDAACIPALMPQMVRIASAAGRIGLLGFSTTPTDLVQLEMIKKELTLVGSRLNNRKFARVIELIASGKLQVQEMISHRIHFDEMPQAIALIENHPEQTRKVLVQLNPKEIL</sequence>
<dbReference type="InterPro" id="IPR013154">
    <property type="entry name" value="ADH-like_N"/>
</dbReference>
<dbReference type="InterPro" id="IPR002328">
    <property type="entry name" value="ADH_Zn_CS"/>
</dbReference>
<dbReference type="RefSeq" id="WP_095035981.1">
    <property type="nucleotide sequence ID" value="NZ_NQKQ01000005.1"/>
</dbReference>
<dbReference type="GO" id="GO:0008270">
    <property type="term" value="F:zinc ion binding"/>
    <property type="evidence" value="ECO:0007669"/>
    <property type="project" value="InterPro"/>
</dbReference>
<proteinExistence type="inferred from homology"/>
<evidence type="ECO:0000256" key="4">
    <source>
        <dbReference type="RuleBase" id="RU361277"/>
    </source>
</evidence>
<dbReference type="CDD" id="cd08261">
    <property type="entry name" value="Zn_ADH7"/>
    <property type="match status" value="1"/>
</dbReference>
<organism evidence="6 7">
    <name type="scientific">Pseudomonas fragi</name>
    <dbReference type="NCBI Taxonomy" id="296"/>
    <lineage>
        <taxon>Bacteria</taxon>
        <taxon>Pseudomonadati</taxon>
        <taxon>Pseudomonadota</taxon>
        <taxon>Gammaproteobacteria</taxon>
        <taxon>Pseudomonadales</taxon>
        <taxon>Pseudomonadaceae</taxon>
        <taxon>Pseudomonas</taxon>
    </lineage>
</organism>
<name>A0A267APT3_PSEFR</name>
<dbReference type="InterPro" id="IPR011032">
    <property type="entry name" value="GroES-like_sf"/>
</dbReference>
<dbReference type="SUPFAM" id="SSF50129">
    <property type="entry name" value="GroES-like"/>
    <property type="match status" value="1"/>
</dbReference>
<dbReference type="SUPFAM" id="SSF51735">
    <property type="entry name" value="NAD(P)-binding Rossmann-fold domains"/>
    <property type="match status" value="1"/>
</dbReference>
<evidence type="ECO:0000256" key="3">
    <source>
        <dbReference type="ARBA" id="ARBA00023002"/>
    </source>
</evidence>
<dbReference type="Gene3D" id="3.40.50.720">
    <property type="entry name" value="NAD(P)-binding Rossmann-like Domain"/>
    <property type="match status" value="1"/>
</dbReference>
<dbReference type="SMART" id="SM00829">
    <property type="entry name" value="PKS_ER"/>
    <property type="match status" value="1"/>
</dbReference>
<dbReference type="PANTHER" id="PTHR43401:SF2">
    <property type="entry name" value="L-THREONINE 3-DEHYDROGENASE"/>
    <property type="match status" value="1"/>
</dbReference>
<dbReference type="Pfam" id="PF00107">
    <property type="entry name" value="ADH_zinc_N"/>
    <property type="match status" value="1"/>
</dbReference>
<dbReference type="InterPro" id="IPR013149">
    <property type="entry name" value="ADH-like_C"/>
</dbReference>
<evidence type="ECO:0000313" key="6">
    <source>
        <dbReference type="EMBL" id="PAA13817.1"/>
    </source>
</evidence>
<dbReference type="GO" id="GO:0016616">
    <property type="term" value="F:oxidoreductase activity, acting on the CH-OH group of donors, NAD or NADP as acceptor"/>
    <property type="evidence" value="ECO:0007669"/>
    <property type="project" value="UniProtKB-ARBA"/>
</dbReference>
<keyword evidence="1 4" id="KW-0479">Metal-binding</keyword>
<accession>A0A267APT3</accession>
<dbReference type="EMBL" id="NQKQ01000005">
    <property type="protein sequence ID" value="PAA13817.1"/>
    <property type="molecule type" value="Genomic_DNA"/>
</dbReference>
<gene>
    <name evidence="6" type="ORF">CJU81_06550</name>
</gene>
<protein>
    <submittedName>
        <fullName evidence="6">Zn-dependent oxidoreductase</fullName>
    </submittedName>
</protein>
<keyword evidence="2 4" id="KW-0862">Zinc</keyword>
<feature type="domain" description="Enoyl reductase (ER)" evidence="5">
    <location>
        <begin position="13"/>
        <end position="336"/>
    </location>
</feature>
<dbReference type="OrthoDB" id="9773078at2"/>
<dbReference type="Pfam" id="PF08240">
    <property type="entry name" value="ADH_N"/>
    <property type="match status" value="1"/>
</dbReference>
<comment type="cofactor">
    <cofactor evidence="4">
        <name>Zn(2+)</name>
        <dbReference type="ChEBI" id="CHEBI:29105"/>
    </cofactor>
</comment>
<comment type="caution">
    <text evidence="6">The sequence shown here is derived from an EMBL/GenBank/DDBJ whole genome shotgun (WGS) entry which is preliminary data.</text>
</comment>
<dbReference type="PROSITE" id="PS00059">
    <property type="entry name" value="ADH_ZINC"/>
    <property type="match status" value="1"/>
</dbReference>
<keyword evidence="3" id="KW-0560">Oxidoreductase</keyword>
<dbReference type="InterPro" id="IPR020843">
    <property type="entry name" value="ER"/>
</dbReference>
<dbReference type="NCBIfam" id="NF007489">
    <property type="entry name" value="PRK10083.1"/>
    <property type="match status" value="1"/>
</dbReference>
<dbReference type="Gene3D" id="3.90.180.10">
    <property type="entry name" value="Medium-chain alcohol dehydrogenases, catalytic domain"/>
    <property type="match status" value="1"/>
</dbReference>
<evidence type="ECO:0000313" key="7">
    <source>
        <dbReference type="Proteomes" id="UP000215861"/>
    </source>
</evidence>
<dbReference type="PANTHER" id="PTHR43401">
    <property type="entry name" value="L-THREONINE 3-DEHYDROGENASE"/>
    <property type="match status" value="1"/>
</dbReference>
<evidence type="ECO:0000259" key="5">
    <source>
        <dbReference type="SMART" id="SM00829"/>
    </source>
</evidence>
<comment type="similarity">
    <text evidence="4">Belongs to the zinc-containing alcohol dehydrogenase family.</text>
</comment>